<dbReference type="GO" id="GO:0016836">
    <property type="term" value="F:hydro-lyase activity"/>
    <property type="evidence" value="ECO:0007669"/>
    <property type="project" value="UniProtKB-ARBA"/>
</dbReference>
<dbReference type="PANTHER" id="PTHR30548:SF5">
    <property type="entry name" value="SUBUNIT OF OXYGEN-SENSITIVE 2-HYDROXYISOCAPROYL-COA DEHYDRATASE"/>
    <property type="match status" value="1"/>
</dbReference>
<dbReference type="PANTHER" id="PTHR30548">
    <property type="entry name" value="2-HYDROXYGLUTARYL-COA DEHYDRATASE, D-COMPONENT-RELATED"/>
    <property type="match status" value="1"/>
</dbReference>
<dbReference type="InterPro" id="IPR010327">
    <property type="entry name" value="FldB/FldC_alpha/beta"/>
</dbReference>
<dbReference type="Pfam" id="PF06050">
    <property type="entry name" value="HGD-D"/>
    <property type="match status" value="1"/>
</dbReference>
<keyword evidence="3" id="KW-0479">Metal-binding</keyword>
<keyword evidence="4" id="KW-0408">Iron</keyword>
<sequence>MTIRKEALNSKAFQKLKEIYDNRESIARDWKAHGKKVAGILGWDVPEELLMAADILPYRIYGTPDISMKEADQYLEFAFPPVLRSQFEKIIDGANADLMDCLIISNSTDALVRIYYYIREVAALEPEKPIPELYFIDWLFTRFRMHQVRNEKIVGQFREKLEAWSGKKLDDQEILKAADQCNRNRELLEKMAALRREGRINGSEALVIIGSSFYMEKDAHSVLLEDLLQEAAAWQTVSGVKLFLTGSGQEQSGFYQLLEEHGMVVVGEDHDWGDRHWNKKIDTSLEPIKGIVDRYMLRSPGTKRAFVSERVEAICRSARACGAEGVIAYTYLYDDAPSWDFPEQKKALKEMGIPMLQLTGRPYGVEEGESLKTKLEEFASSIKEV</sequence>
<dbReference type="Gene3D" id="1.20.1270.370">
    <property type="match status" value="1"/>
</dbReference>
<evidence type="ECO:0000256" key="2">
    <source>
        <dbReference type="ARBA" id="ARBA00005806"/>
    </source>
</evidence>
<organism evidence="6 7">
    <name type="scientific">Hominibacterium faecale</name>
    <dbReference type="NCBI Taxonomy" id="2839743"/>
    <lineage>
        <taxon>Bacteria</taxon>
        <taxon>Bacillati</taxon>
        <taxon>Bacillota</taxon>
        <taxon>Clostridia</taxon>
        <taxon>Peptostreptococcales</taxon>
        <taxon>Anaerovoracaceae</taxon>
        <taxon>Hominibacterium</taxon>
    </lineage>
</organism>
<name>A0A9J6QXN4_9FIRM</name>
<dbReference type="Gene3D" id="3.40.50.11900">
    <property type="match status" value="1"/>
</dbReference>
<dbReference type="Gene3D" id="3.40.50.11890">
    <property type="match status" value="1"/>
</dbReference>
<evidence type="ECO:0000256" key="3">
    <source>
        <dbReference type="ARBA" id="ARBA00022723"/>
    </source>
</evidence>
<keyword evidence="7" id="KW-1185">Reference proteome</keyword>
<protein>
    <submittedName>
        <fullName evidence="6">2-hydroxyacyl-CoA dehydratase family protein</fullName>
    </submittedName>
</protein>
<dbReference type="GO" id="GO:0051536">
    <property type="term" value="F:iron-sulfur cluster binding"/>
    <property type="evidence" value="ECO:0007669"/>
    <property type="project" value="UniProtKB-KW"/>
</dbReference>
<comment type="caution">
    <text evidence="6">The sequence shown here is derived from an EMBL/GenBank/DDBJ whole genome shotgun (WGS) entry which is preliminary data.</text>
</comment>
<dbReference type="RefSeq" id="WP_269478701.1">
    <property type="nucleotide sequence ID" value="NZ_JAOSHN010000008.1"/>
</dbReference>
<evidence type="ECO:0000256" key="4">
    <source>
        <dbReference type="ARBA" id="ARBA00023004"/>
    </source>
</evidence>
<evidence type="ECO:0000256" key="1">
    <source>
        <dbReference type="ARBA" id="ARBA00001966"/>
    </source>
</evidence>
<dbReference type="GO" id="GO:0046872">
    <property type="term" value="F:metal ion binding"/>
    <property type="evidence" value="ECO:0007669"/>
    <property type="project" value="UniProtKB-KW"/>
</dbReference>
<reference evidence="6" key="1">
    <citation type="submission" date="2022-09" db="EMBL/GenBank/DDBJ databases">
        <title>Culturomic study of gut microbiota in children with autism spectrum disorder.</title>
        <authorList>
            <person name="Efimov B.A."/>
            <person name="Chaplin A.V."/>
            <person name="Sokolova S.R."/>
            <person name="Pikina A.P."/>
            <person name="Korzhanova M."/>
            <person name="Belova V."/>
            <person name="Korostin D."/>
        </authorList>
    </citation>
    <scope>NUCLEOTIDE SEQUENCE</scope>
    <source>
        <strain evidence="6">ASD5510</strain>
    </source>
</reference>
<gene>
    <name evidence="6" type="ORF">OBO34_18075</name>
</gene>
<keyword evidence="5" id="KW-0411">Iron-sulfur</keyword>
<comment type="similarity">
    <text evidence="2">Belongs to the FldB/FldC dehydratase alpha/beta subunit family.</text>
</comment>
<evidence type="ECO:0000313" key="6">
    <source>
        <dbReference type="EMBL" id="MCU7380242.1"/>
    </source>
</evidence>
<accession>A0A9J6QXN4</accession>
<proteinExistence type="inferred from homology"/>
<dbReference type="AlphaFoldDB" id="A0A9J6QXN4"/>
<dbReference type="EMBL" id="JAOSHN010000008">
    <property type="protein sequence ID" value="MCU7380242.1"/>
    <property type="molecule type" value="Genomic_DNA"/>
</dbReference>
<dbReference type="Proteomes" id="UP001065549">
    <property type="component" value="Unassembled WGS sequence"/>
</dbReference>
<evidence type="ECO:0000256" key="5">
    <source>
        <dbReference type="ARBA" id="ARBA00023014"/>
    </source>
</evidence>
<comment type="cofactor">
    <cofactor evidence="1">
        <name>[4Fe-4S] cluster</name>
        <dbReference type="ChEBI" id="CHEBI:49883"/>
    </cofactor>
</comment>
<evidence type="ECO:0000313" key="7">
    <source>
        <dbReference type="Proteomes" id="UP001065549"/>
    </source>
</evidence>